<evidence type="ECO:0000256" key="14">
    <source>
        <dbReference type="ARBA" id="ARBA00022984"/>
    </source>
</evidence>
<dbReference type="SUPFAM" id="SSF56194">
    <property type="entry name" value="Uridine diphospho-N-Acetylenolpyruvylglucosamine reductase, MurB, C-terminal domain"/>
    <property type="match status" value="1"/>
</dbReference>
<comment type="similarity">
    <text evidence="5 20">Belongs to the MurB family.</text>
</comment>
<evidence type="ECO:0000256" key="17">
    <source>
        <dbReference type="ARBA" id="ARBA00023316"/>
    </source>
</evidence>
<evidence type="ECO:0000256" key="12">
    <source>
        <dbReference type="ARBA" id="ARBA00022857"/>
    </source>
</evidence>
<keyword evidence="10 20" id="KW-0285">Flavoprotein</keyword>
<keyword evidence="15 20" id="KW-0560">Oxidoreductase</keyword>
<organism evidence="22 23">
    <name type="scientific">Marinicella sediminis</name>
    <dbReference type="NCBI Taxonomy" id="1792834"/>
    <lineage>
        <taxon>Bacteria</taxon>
        <taxon>Pseudomonadati</taxon>
        <taxon>Pseudomonadota</taxon>
        <taxon>Gammaproteobacteria</taxon>
        <taxon>Lysobacterales</taxon>
        <taxon>Marinicellaceae</taxon>
        <taxon>Marinicella</taxon>
    </lineage>
</organism>
<dbReference type="EC" id="1.3.1.98" evidence="6 20"/>
<evidence type="ECO:0000256" key="3">
    <source>
        <dbReference type="ARBA" id="ARBA00004496"/>
    </source>
</evidence>
<evidence type="ECO:0000256" key="15">
    <source>
        <dbReference type="ARBA" id="ARBA00023002"/>
    </source>
</evidence>
<dbReference type="InterPro" id="IPR036318">
    <property type="entry name" value="FAD-bd_PCMH-like_sf"/>
</dbReference>
<evidence type="ECO:0000256" key="7">
    <source>
        <dbReference type="ARBA" id="ARBA00015188"/>
    </source>
</evidence>
<dbReference type="InterPro" id="IPR016167">
    <property type="entry name" value="FAD-bd_PCMH_sub1"/>
</dbReference>
<feature type="active site" evidence="20">
    <location>
        <position position="327"/>
    </location>
</feature>
<proteinExistence type="inferred from homology"/>
<keyword evidence="14 20" id="KW-0573">Peptidoglycan synthesis</keyword>
<keyword evidence="16 20" id="KW-0131">Cell cycle</keyword>
<keyword evidence="9 20" id="KW-0132">Cell division</keyword>
<feature type="domain" description="FAD-binding PCMH-type" evidence="21">
    <location>
        <begin position="17"/>
        <end position="181"/>
    </location>
</feature>
<evidence type="ECO:0000256" key="8">
    <source>
        <dbReference type="ARBA" id="ARBA00022490"/>
    </source>
</evidence>
<evidence type="ECO:0000256" key="2">
    <source>
        <dbReference type="ARBA" id="ARBA00003921"/>
    </source>
</evidence>
<evidence type="ECO:0000259" key="21">
    <source>
        <dbReference type="PROSITE" id="PS51387"/>
    </source>
</evidence>
<evidence type="ECO:0000256" key="18">
    <source>
        <dbReference type="ARBA" id="ARBA00031026"/>
    </source>
</evidence>
<keyword evidence="23" id="KW-1185">Reference proteome</keyword>
<feature type="active site" evidence="20">
    <location>
        <position position="158"/>
    </location>
</feature>
<evidence type="ECO:0000256" key="19">
    <source>
        <dbReference type="ARBA" id="ARBA00048914"/>
    </source>
</evidence>
<dbReference type="EMBL" id="JBHRTS010000002">
    <property type="protein sequence ID" value="MFC3193426.1"/>
    <property type="molecule type" value="Genomic_DNA"/>
</dbReference>
<evidence type="ECO:0000256" key="6">
    <source>
        <dbReference type="ARBA" id="ARBA00012518"/>
    </source>
</evidence>
<evidence type="ECO:0000256" key="11">
    <source>
        <dbReference type="ARBA" id="ARBA00022827"/>
    </source>
</evidence>
<dbReference type="Gene3D" id="3.30.465.10">
    <property type="match status" value="1"/>
</dbReference>
<feature type="active site" description="Proton donor" evidence="20">
    <location>
        <position position="230"/>
    </location>
</feature>
<dbReference type="HAMAP" id="MF_00037">
    <property type="entry name" value="MurB"/>
    <property type="match status" value="1"/>
</dbReference>
<dbReference type="Pfam" id="PF01565">
    <property type="entry name" value="FAD_binding_4"/>
    <property type="match status" value="1"/>
</dbReference>
<accession>A0ABV7J5H4</accession>
<dbReference type="Gene3D" id="3.90.78.10">
    <property type="entry name" value="UDP-N-acetylenolpyruvoylglucosamine reductase, C-terminal domain"/>
    <property type="match status" value="1"/>
</dbReference>
<comment type="caution">
    <text evidence="22">The sequence shown here is derived from an EMBL/GenBank/DDBJ whole genome shotgun (WGS) entry which is preliminary data.</text>
</comment>
<dbReference type="NCBIfam" id="NF000755">
    <property type="entry name" value="PRK00046.1"/>
    <property type="match status" value="1"/>
</dbReference>
<comment type="pathway">
    <text evidence="4 20">Cell wall biogenesis; peptidoglycan biosynthesis.</text>
</comment>
<dbReference type="Proteomes" id="UP001595533">
    <property type="component" value="Unassembled WGS sequence"/>
</dbReference>
<dbReference type="PANTHER" id="PTHR21071">
    <property type="entry name" value="UDP-N-ACETYLENOLPYRUVOYLGLUCOSAMINE REDUCTASE"/>
    <property type="match status" value="1"/>
</dbReference>
<dbReference type="InterPro" id="IPR016166">
    <property type="entry name" value="FAD-bd_PCMH"/>
</dbReference>
<comment type="cofactor">
    <cofactor evidence="1 20">
        <name>FAD</name>
        <dbReference type="ChEBI" id="CHEBI:57692"/>
    </cofactor>
</comment>
<evidence type="ECO:0000256" key="20">
    <source>
        <dbReference type="HAMAP-Rule" id="MF_00037"/>
    </source>
</evidence>
<name>A0ABV7J5H4_9GAMM</name>
<comment type="subcellular location">
    <subcellularLocation>
        <location evidence="3 20">Cytoplasm</location>
    </subcellularLocation>
</comment>
<protein>
    <recommendedName>
        <fullName evidence="7 20">UDP-N-acetylenolpyruvoylglucosamine reductase</fullName>
        <ecNumber evidence="6 20">1.3.1.98</ecNumber>
    </recommendedName>
    <alternativeName>
        <fullName evidence="18 20">UDP-N-acetylmuramate dehydrogenase</fullName>
    </alternativeName>
</protein>
<keyword evidence="11 20" id="KW-0274">FAD</keyword>
<sequence length="331" mass="37119">MKILRNHNLKNLNTLGVDCCCEQFAEINSLADLEALPKDIKITEMLVLGGGSNLLFTQDLPRFVAHIKPRKHITIVDNLVVAWAGTVWDDLVQWAVQRNLGGIENLAAIPGLVGGAPFQNIGAYGAEIKDCLVWVEVYNWHTGLYHRLSNEECMLSYRHSIFKYHDQPWIISRIALDLRPDNPINVSYGPLKTVFDNLGGTPTYQQVATAVTQIRASKLPDPKTLANAGSFFKNPIISDQQAKRLQRRFKEMPLFDTGQPDEHKTSAAWLLEQCGFKGHKEGDAGFYDKHALILVNYGNATGQDLLRISKSAKRAVKNKFAIELEEEVRVL</sequence>
<keyword evidence="8 20" id="KW-0963">Cytoplasm</keyword>
<reference evidence="23" key="1">
    <citation type="journal article" date="2019" name="Int. J. Syst. Evol. Microbiol.">
        <title>The Global Catalogue of Microorganisms (GCM) 10K type strain sequencing project: providing services to taxonomists for standard genome sequencing and annotation.</title>
        <authorList>
            <consortium name="The Broad Institute Genomics Platform"/>
            <consortium name="The Broad Institute Genome Sequencing Center for Infectious Disease"/>
            <person name="Wu L."/>
            <person name="Ma J."/>
        </authorList>
    </citation>
    <scope>NUCLEOTIDE SEQUENCE [LARGE SCALE GENOMIC DNA]</scope>
    <source>
        <strain evidence="23">KCTC 42953</strain>
    </source>
</reference>
<comment type="catalytic activity">
    <reaction evidence="19 20">
        <text>UDP-N-acetyl-alpha-D-muramate + NADP(+) = UDP-N-acetyl-3-O-(1-carboxyvinyl)-alpha-D-glucosamine + NADPH + H(+)</text>
        <dbReference type="Rhea" id="RHEA:12248"/>
        <dbReference type="ChEBI" id="CHEBI:15378"/>
        <dbReference type="ChEBI" id="CHEBI:57783"/>
        <dbReference type="ChEBI" id="CHEBI:58349"/>
        <dbReference type="ChEBI" id="CHEBI:68483"/>
        <dbReference type="ChEBI" id="CHEBI:70757"/>
        <dbReference type="EC" id="1.3.1.98"/>
    </reaction>
</comment>
<dbReference type="Gene3D" id="3.30.43.10">
    <property type="entry name" value="Uridine Diphospho-n-acetylenolpyruvylglucosamine Reductase, domain 2"/>
    <property type="match status" value="1"/>
</dbReference>
<evidence type="ECO:0000256" key="16">
    <source>
        <dbReference type="ARBA" id="ARBA00023306"/>
    </source>
</evidence>
<dbReference type="SUPFAM" id="SSF56176">
    <property type="entry name" value="FAD-binding/transporter-associated domain-like"/>
    <property type="match status" value="1"/>
</dbReference>
<keyword evidence="17 20" id="KW-0961">Cell wall biogenesis/degradation</keyword>
<dbReference type="InterPro" id="IPR016169">
    <property type="entry name" value="FAD-bd_PCMH_sub2"/>
</dbReference>
<comment type="function">
    <text evidence="2 20">Cell wall formation.</text>
</comment>
<dbReference type="InterPro" id="IPR036635">
    <property type="entry name" value="MurB_C_sf"/>
</dbReference>
<evidence type="ECO:0000256" key="4">
    <source>
        <dbReference type="ARBA" id="ARBA00004752"/>
    </source>
</evidence>
<dbReference type="RefSeq" id="WP_157892685.1">
    <property type="nucleotide sequence ID" value="NZ_JBHRTS010000002.1"/>
</dbReference>
<dbReference type="InterPro" id="IPR011601">
    <property type="entry name" value="MurB_C"/>
</dbReference>
<gene>
    <name evidence="20 22" type="primary">murB</name>
    <name evidence="22" type="ORF">ACFODZ_04115</name>
</gene>
<dbReference type="Pfam" id="PF02873">
    <property type="entry name" value="MurB_C"/>
    <property type="match status" value="1"/>
</dbReference>
<dbReference type="NCBIfam" id="TIGR00179">
    <property type="entry name" value="murB"/>
    <property type="match status" value="1"/>
</dbReference>
<dbReference type="InterPro" id="IPR003170">
    <property type="entry name" value="MurB"/>
</dbReference>
<evidence type="ECO:0000256" key="10">
    <source>
        <dbReference type="ARBA" id="ARBA00022630"/>
    </source>
</evidence>
<evidence type="ECO:0000256" key="5">
    <source>
        <dbReference type="ARBA" id="ARBA00010485"/>
    </source>
</evidence>
<keyword evidence="13 20" id="KW-0133">Cell shape</keyword>
<evidence type="ECO:0000256" key="13">
    <source>
        <dbReference type="ARBA" id="ARBA00022960"/>
    </source>
</evidence>
<evidence type="ECO:0000313" key="22">
    <source>
        <dbReference type="EMBL" id="MFC3193426.1"/>
    </source>
</evidence>
<evidence type="ECO:0000256" key="9">
    <source>
        <dbReference type="ARBA" id="ARBA00022618"/>
    </source>
</evidence>
<evidence type="ECO:0000256" key="1">
    <source>
        <dbReference type="ARBA" id="ARBA00001974"/>
    </source>
</evidence>
<dbReference type="PROSITE" id="PS51387">
    <property type="entry name" value="FAD_PCMH"/>
    <property type="match status" value="1"/>
</dbReference>
<dbReference type="GO" id="GO:0008762">
    <property type="term" value="F:UDP-N-acetylmuramate dehydrogenase activity"/>
    <property type="evidence" value="ECO:0007669"/>
    <property type="project" value="UniProtKB-EC"/>
</dbReference>
<dbReference type="InterPro" id="IPR006094">
    <property type="entry name" value="Oxid_FAD_bind_N"/>
</dbReference>
<keyword evidence="12 20" id="KW-0521">NADP</keyword>
<dbReference type="PANTHER" id="PTHR21071:SF4">
    <property type="entry name" value="UDP-N-ACETYLENOLPYRUVOYLGLUCOSAMINE REDUCTASE"/>
    <property type="match status" value="1"/>
</dbReference>
<evidence type="ECO:0000313" key="23">
    <source>
        <dbReference type="Proteomes" id="UP001595533"/>
    </source>
</evidence>